<dbReference type="STRING" id="1321606.SAMD00020551_4053"/>
<dbReference type="Gene3D" id="2.40.33.20">
    <property type="entry name" value="PK beta-barrel domain-like"/>
    <property type="match status" value="1"/>
</dbReference>
<proteinExistence type="predicted"/>
<evidence type="ECO:0000313" key="2">
    <source>
        <dbReference type="EMBL" id="GAM15882.1"/>
    </source>
</evidence>
<dbReference type="EMBL" id="BASE01000098">
    <property type="protein sequence ID" value="GAM15882.1"/>
    <property type="molecule type" value="Genomic_DNA"/>
</dbReference>
<dbReference type="Pfam" id="PF03475">
    <property type="entry name" value="YiiM_3-alpha"/>
    <property type="match status" value="1"/>
</dbReference>
<dbReference type="InterPro" id="IPR005302">
    <property type="entry name" value="MoCF_Sase_C"/>
</dbReference>
<dbReference type="InterPro" id="IPR005163">
    <property type="entry name" value="Tri_helical_YiiM-like"/>
</dbReference>
<dbReference type="OrthoDB" id="9786134at2"/>
<keyword evidence="3" id="KW-1185">Reference proteome</keyword>
<comment type="caution">
    <text evidence="2">The sequence shown here is derived from an EMBL/GenBank/DDBJ whole genome shotgun (WGS) entry which is preliminary data.</text>
</comment>
<dbReference type="InterPro" id="IPR052353">
    <property type="entry name" value="Benzoxazolinone_Detox_Enz"/>
</dbReference>
<organism evidence="2 3">
    <name type="scientific">Mesobacillus selenatarsenatis (strain DSM 18680 / JCM 14380 / FERM P-15431 / SF-1)</name>
    <dbReference type="NCBI Taxonomy" id="1321606"/>
    <lineage>
        <taxon>Bacteria</taxon>
        <taxon>Bacillati</taxon>
        <taxon>Bacillota</taxon>
        <taxon>Bacilli</taxon>
        <taxon>Bacillales</taxon>
        <taxon>Bacillaceae</taxon>
        <taxon>Mesobacillus</taxon>
    </lineage>
</organism>
<dbReference type="Proteomes" id="UP000031014">
    <property type="component" value="Unassembled WGS sequence"/>
</dbReference>
<dbReference type="SUPFAM" id="SSF50800">
    <property type="entry name" value="PK beta-barrel domain-like"/>
    <property type="match status" value="1"/>
</dbReference>
<reference evidence="2 3" key="1">
    <citation type="submission" date="2013-06" db="EMBL/GenBank/DDBJ databases">
        <title>Whole genome shotgun sequence of Bacillus selenatarsenatis SF-1.</title>
        <authorList>
            <person name="Kuroda M."/>
            <person name="Sei K."/>
            <person name="Yamashita M."/>
            <person name="Ike M."/>
        </authorList>
    </citation>
    <scope>NUCLEOTIDE SEQUENCE [LARGE SCALE GENOMIC DNA]</scope>
    <source>
        <strain evidence="2 3">SF-1</strain>
    </source>
</reference>
<gene>
    <name evidence="2" type="ORF">SAMD00020551_4053</name>
</gene>
<dbReference type="AlphaFoldDB" id="A0A0A8XA55"/>
<sequence length="213" mass="24286">MAQILYLNVGKPELKTWDGKQELSAIGKKGVTQALLTKESFQGDGVAATEFHGGPDRAVCFYPAEHYSKWSVEFGKELAPPTFGENISAPGMLEADIYIGDTYKLGEAVIQVTQGRIPCSKISKNNQIDRLLKRVVETGYTGYFFRVLQEGMVYEDSEIIFLERVQNNFSILRANEIYFLQRKDYQAIEELLEIEELAEDWKKNLEKLLMQKN</sequence>
<protein>
    <submittedName>
        <fullName evidence="2">Uncharacterized protein conserved in bacteria</fullName>
    </submittedName>
</protein>
<evidence type="ECO:0000313" key="3">
    <source>
        <dbReference type="Proteomes" id="UP000031014"/>
    </source>
</evidence>
<dbReference type="RefSeq" id="WP_041967503.1">
    <property type="nucleotide sequence ID" value="NZ_BASE01000098.1"/>
</dbReference>
<dbReference type="InterPro" id="IPR011037">
    <property type="entry name" value="Pyrv_Knase-like_insert_dom_sf"/>
</dbReference>
<dbReference type="GO" id="GO:0003824">
    <property type="term" value="F:catalytic activity"/>
    <property type="evidence" value="ECO:0007669"/>
    <property type="project" value="InterPro"/>
</dbReference>
<evidence type="ECO:0000259" key="1">
    <source>
        <dbReference type="PROSITE" id="PS51340"/>
    </source>
</evidence>
<dbReference type="Pfam" id="PF03473">
    <property type="entry name" value="MOSC"/>
    <property type="match status" value="1"/>
</dbReference>
<dbReference type="GO" id="GO:0030151">
    <property type="term" value="F:molybdenum ion binding"/>
    <property type="evidence" value="ECO:0007669"/>
    <property type="project" value="InterPro"/>
</dbReference>
<dbReference type="PANTHER" id="PTHR30212:SF2">
    <property type="entry name" value="PROTEIN YIIM"/>
    <property type="match status" value="1"/>
</dbReference>
<accession>A0A0A8XA55</accession>
<name>A0A0A8XA55_MESS1</name>
<dbReference type="PROSITE" id="PS51340">
    <property type="entry name" value="MOSC"/>
    <property type="match status" value="1"/>
</dbReference>
<dbReference type="PANTHER" id="PTHR30212">
    <property type="entry name" value="PROTEIN YIIM"/>
    <property type="match status" value="1"/>
</dbReference>
<feature type="domain" description="MOSC" evidence="1">
    <location>
        <begin position="33"/>
        <end position="162"/>
    </location>
</feature>
<dbReference type="GO" id="GO:0030170">
    <property type="term" value="F:pyridoxal phosphate binding"/>
    <property type="evidence" value="ECO:0007669"/>
    <property type="project" value="InterPro"/>
</dbReference>